<dbReference type="OrthoDB" id="10262413at2759"/>
<accession>A0A9P6HW44</accession>
<dbReference type="Gene3D" id="3.40.50.720">
    <property type="entry name" value="NAD(P)-binding Rossmann-like Domain"/>
    <property type="match status" value="1"/>
</dbReference>
<dbReference type="Pfam" id="PF01370">
    <property type="entry name" value="Epimerase"/>
    <property type="match status" value="1"/>
</dbReference>
<reference evidence="2" key="1">
    <citation type="submission" date="2020-03" db="EMBL/GenBank/DDBJ databases">
        <authorList>
            <person name="He L."/>
        </authorList>
    </citation>
    <scope>NUCLEOTIDE SEQUENCE</scope>
    <source>
        <strain evidence="2">CkLH20</strain>
    </source>
</reference>
<protein>
    <recommendedName>
        <fullName evidence="1">NAD-dependent epimerase/dehydratase domain-containing protein</fullName>
    </recommendedName>
</protein>
<evidence type="ECO:0000313" key="3">
    <source>
        <dbReference type="Proteomes" id="UP000781932"/>
    </source>
</evidence>
<proteinExistence type="predicted"/>
<dbReference type="PANTHER" id="PTHR48079:SF6">
    <property type="entry name" value="NAD(P)-BINDING DOMAIN-CONTAINING PROTEIN-RELATED"/>
    <property type="match status" value="1"/>
</dbReference>
<reference evidence="2" key="2">
    <citation type="submission" date="2020-11" db="EMBL/GenBank/DDBJ databases">
        <title>Whole genome sequencing of Colletotrichum sp.</title>
        <authorList>
            <person name="Li H."/>
        </authorList>
    </citation>
    <scope>NUCLEOTIDE SEQUENCE</scope>
    <source>
        <strain evidence="2">CkLH20</strain>
    </source>
</reference>
<dbReference type="GeneID" id="62166899"/>
<feature type="domain" description="NAD-dependent epimerase/dehydratase" evidence="1">
    <location>
        <begin position="5"/>
        <end position="237"/>
    </location>
</feature>
<name>A0A9P6HW44_9PEZI</name>
<evidence type="ECO:0000313" key="2">
    <source>
        <dbReference type="EMBL" id="KAF9871464.1"/>
    </source>
</evidence>
<sequence length="359" mass="39087">MSQNILIVGASGYIGGTVLNSLLSSGVLPTANIRGAVRSDAQADELRNLGIQAVKITLTDHDAVARAVLDNHIDIVLHTASSMDFSLAEPLLHALKKRKDATSGVTAFADKAGWTHGLVKESDDIYDLQRQAAESYVVRETDTAVARVGEELGVFAYIVVPPLVYGNGTGTGNTQSVQIPILIRAAAAHKQVYQFSEDAVMFNLYPSHQITKLTGEQTWPAVHVIDLANYYVSLIRRIVQQGPLASGKKGYYLVRSHDVTFHEIAEALGKELYQRKLVDSPHPATWPSDEVAVKALGLPLYYTRLAWSSTALVQSERHKDLGWHPEWNHDRFLAEIGESIDPALQAETVAGSLASLSTS</sequence>
<dbReference type="PANTHER" id="PTHR48079">
    <property type="entry name" value="PROTEIN YEEZ"/>
    <property type="match status" value="1"/>
</dbReference>
<keyword evidence="3" id="KW-1185">Reference proteome</keyword>
<dbReference type="InterPro" id="IPR001509">
    <property type="entry name" value="Epimerase_deHydtase"/>
</dbReference>
<dbReference type="InterPro" id="IPR036291">
    <property type="entry name" value="NAD(P)-bd_dom_sf"/>
</dbReference>
<comment type="caution">
    <text evidence="2">The sequence shown here is derived from an EMBL/GenBank/DDBJ whole genome shotgun (WGS) entry which is preliminary data.</text>
</comment>
<dbReference type="GO" id="GO:0004029">
    <property type="term" value="F:aldehyde dehydrogenase (NAD+) activity"/>
    <property type="evidence" value="ECO:0007669"/>
    <property type="project" value="TreeGrafter"/>
</dbReference>
<dbReference type="RefSeq" id="XP_038740925.1">
    <property type="nucleotide sequence ID" value="XM_038893825.1"/>
</dbReference>
<gene>
    <name evidence="2" type="ORF">CkaCkLH20_11111</name>
</gene>
<dbReference type="GO" id="GO:0005737">
    <property type="term" value="C:cytoplasm"/>
    <property type="evidence" value="ECO:0007669"/>
    <property type="project" value="TreeGrafter"/>
</dbReference>
<dbReference type="InterPro" id="IPR051783">
    <property type="entry name" value="NAD(P)-dependent_oxidoreduct"/>
</dbReference>
<dbReference type="SUPFAM" id="SSF51735">
    <property type="entry name" value="NAD(P)-binding Rossmann-fold domains"/>
    <property type="match status" value="1"/>
</dbReference>
<evidence type="ECO:0000259" key="1">
    <source>
        <dbReference type="Pfam" id="PF01370"/>
    </source>
</evidence>
<dbReference type="EMBL" id="JAATWM020000045">
    <property type="protein sequence ID" value="KAF9871464.1"/>
    <property type="molecule type" value="Genomic_DNA"/>
</dbReference>
<dbReference type="Proteomes" id="UP000781932">
    <property type="component" value="Unassembled WGS sequence"/>
</dbReference>
<dbReference type="AlphaFoldDB" id="A0A9P6HW44"/>
<organism evidence="2 3">
    <name type="scientific">Colletotrichum karsti</name>
    <dbReference type="NCBI Taxonomy" id="1095194"/>
    <lineage>
        <taxon>Eukaryota</taxon>
        <taxon>Fungi</taxon>
        <taxon>Dikarya</taxon>
        <taxon>Ascomycota</taxon>
        <taxon>Pezizomycotina</taxon>
        <taxon>Sordariomycetes</taxon>
        <taxon>Hypocreomycetidae</taxon>
        <taxon>Glomerellales</taxon>
        <taxon>Glomerellaceae</taxon>
        <taxon>Colletotrichum</taxon>
        <taxon>Colletotrichum boninense species complex</taxon>
    </lineage>
</organism>